<dbReference type="STRING" id="1284197.S8AFE5"/>
<dbReference type="Proteomes" id="UP000015100">
    <property type="component" value="Unassembled WGS sequence"/>
</dbReference>
<dbReference type="Gene3D" id="1.20.58.70">
    <property type="match status" value="1"/>
</dbReference>
<evidence type="ECO:0000313" key="3">
    <source>
        <dbReference type="Proteomes" id="UP000015100"/>
    </source>
</evidence>
<sequence length="266" mass="29961">MSALEIPIDLSSIPQATKDINLRITSIAKIYKDILSKLDDCQIEEIEEAHREPDVFATEISTIGGGVIQIFQIVNENPDLEKKRQAKVHGGDFEMALKRYQGILGQYIKKTNERLGINYKVINPEATETDIEEVRNSDEAPLFFSAPESQPRPDGWHAARKEYMARYTETKKVEERSAELKGWLGAVSEVRSYAEPVDDKLANVQPIDTKIAEVKAIDPRPAEGDKSEELEITKENSETARDAGKVKRRSFKWLNSMKSKLGLGKS</sequence>
<evidence type="ECO:0000313" key="2">
    <source>
        <dbReference type="EMBL" id="EPS41634.1"/>
    </source>
</evidence>
<dbReference type="OrthoDB" id="10255013at2759"/>
<accession>S8AFE5</accession>
<protein>
    <submittedName>
        <fullName evidence="2">Uncharacterized protein</fullName>
    </submittedName>
</protein>
<reference evidence="3" key="2">
    <citation type="submission" date="2013-04" db="EMBL/GenBank/DDBJ databases">
        <title>Genomic mechanisms accounting for the adaptation to parasitism in nematode-trapping fungi.</title>
        <authorList>
            <person name="Ahren D.G."/>
        </authorList>
    </citation>
    <scope>NUCLEOTIDE SEQUENCE [LARGE SCALE GENOMIC DNA]</scope>
    <source>
        <strain evidence="3">CBS 200.50</strain>
    </source>
</reference>
<dbReference type="InterPro" id="IPR010989">
    <property type="entry name" value="SNARE"/>
</dbReference>
<gene>
    <name evidence="2" type="ORF">H072_4464</name>
</gene>
<dbReference type="HOGENOM" id="CLU_1045923_0_0_1"/>
<dbReference type="EMBL" id="AQGS01000227">
    <property type="protein sequence ID" value="EPS41634.1"/>
    <property type="molecule type" value="Genomic_DNA"/>
</dbReference>
<reference evidence="2 3" key="1">
    <citation type="journal article" date="2013" name="PLoS Genet.">
        <title>Genomic mechanisms accounting for the adaptation to parasitism in nematode-trapping fungi.</title>
        <authorList>
            <person name="Meerupati T."/>
            <person name="Andersson K.M."/>
            <person name="Friman E."/>
            <person name="Kumar D."/>
            <person name="Tunlid A."/>
            <person name="Ahren D."/>
        </authorList>
    </citation>
    <scope>NUCLEOTIDE SEQUENCE [LARGE SCALE GENOMIC DNA]</scope>
    <source>
        <strain evidence="2 3">CBS 200.50</strain>
    </source>
</reference>
<feature type="compositionally biased region" description="Basic and acidic residues" evidence="1">
    <location>
        <begin position="217"/>
        <end position="245"/>
    </location>
</feature>
<evidence type="ECO:0000256" key="1">
    <source>
        <dbReference type="SAM" id="MobiDB-lite"/>
    </source>
</evidence>
<proteinExistence type="predicted"/>
<comment type="caution">
    <text evidence="2">The sequence shown here is derived from an EMBL/GenBank/DDBJ whole genome shotgun (WGS) entry which is preliminary data.</text>
</comment>
<feature type="region of interest" description="Disordered" evidence="1">
    <location>
        <begin position="217"/>
        <end position="246"/>
    </location>
</feature>
<dbReference type="AlphaFoldDB" id="S8AFE5"/>
<dbReference type="GO" id="GO:0016192">
    <property type="term" value="P:vesicle-mediated transport"/>
    <property type="evidence" value="ECO:0007669"/>
    <property type="project" value="InterPro"/>
</dbReference>
<dbReference type="GO" id="GO:0016020">
    <property type="term" value="C:membrane"/>
    <property type="evidence" value="ECO:0007669"/>
    <property type="project" value="InterPro"/>
</dbReference>
<dbReference type="SUPFAM" id="SSF47661">
    <property type="entry name" value="t-snare proteins"/>
    <property type="match status" value="1"/>
</dbReference>
<name>S8AFE5_DACHA</name>
<keyword evidence="3" id="KW-1185">Reference proteome</keyword>
<organism evidence="2 3">
    <name type="scientific">Dactylellina haptotyla (strain CBS 200.50)</name>
    <name type="common">Nematode-trapping fungus</name>
    <name type="synonym">Monacrosporium haptotylum</name>
    <dbReference type="NCBI Taxonomy" id="1284197"/>
    <lineage>
        <taxon>Eukaryota</taxon>
        <taxon>Fungi</taxon>
        <taxon>Dikarya</taxon>
        <taxon>Ascomycota</taxon>
        <taxon>Pezizomycotina</taxon>
        <taxon>Orbiliomycetes</taxon>
        <taxon>Orbiliales</taxon>
        <taxon>Orbiliaceae</taxon>
        <taxon>Dactylellina</taxon>
    </lineage>
</organism>